<name>A0ABU2WX90_9ACTN</name>
<comment type="caution">
    <text evidence="4">The sequence shown here is derived from an EMBL/GenBank/DDBJ whole genome shotgun (WGS) entry which is preliminary data.</text>
</comment>
<dbReference type="SUPFAM" id="SSF52922">
    <property type="entry name" value="TK C-terminal domain-like"/>
    <property type="match status" value="1"/>
</dbReference>
<organism evidence="4 5">
    <name type="scientific">Micromonospora reichwaldensis</name>
    <dbReference type="NCBI Taxonomy" id="3075516"/>
    <lineage>
        <taxon>Bacteria</taxon>
        <taxon>Bacillati</taxon>
        <taxon>Actinomycetota</taxon>
        <taxon>Actinomycetes</taxon>
        <taxon>Micromonosporales</taxon>
        <taxon>Micromonosporaceae</taxon>
        <taxon>Micromonospora</taxon>
    </lineage>
</organism>
<evidence type="ECO:0000256" key="1">
    <source>
        <dbReference type="ARBA" id="ARBA00023002"/>
    </source>
</evidence>
<dbReference type="Pfam" id="PF01855">
    <property type="entry name" value="POR_N"/>
    <property type="match status" value="1"/>
</dbReference>
<feature type="domain" description="Pyruvate flavodoxin/ferredoxin oxidoreductase pyrimidine binding" evidence="2">
    <location>
        <begin position="15"/>
        <end position="175"/>
    </location>
</feature>
<dbReference type="PANTHER" id="PTHR43088:SF1">
    <property type="entry name" value="SUBUNIT OF PYRUVATE:FLAVODOXIN OXIDOREDUCTASE"/>
    <property type="match status" value="1"/>
</dbReference>
<dbReference type="InterPro" id="IPR009014">
    <property type="entry name" value="Transketo_C/PFOR_II"/>
</dbReference>
<dbReference type="SUPFAM" id="SSF52518">
    <property type="entry name" value="Thiamin diphosphate-binding fold (THDP-binding)"/>
    <property type="match status" value="1"/>
</dbReference>
<feature type="domain" description="Pyruvate:ferredoxin oxidoreductase core" evidence="3">
    <location>
        <begin position="243"/>
        <end position="327"/>
    </location>
</feature>
<protein>
    <recommendedName>
        <fullName evidence="6">2-oxoglutarate ferredoxin oxidoreductase subunit alpha</fullName>
    </recommendedName>
</protein>
<dbReference type="Gene3D" id="3.40.50.920">
    <property type="match status" value="1"/>
</dbReference>
<evidence type="ECO:0000313" key="4">
    <source>
        <dbReference type="EMBL" id="MDT0530553.1"/>
    </source>
</evidence>
<keyword evidence="1" id="KW-0560">Oxidoreductase</keyword>
<accession>A0ABU2WX90</accession>
<dbReference type="CDD" id="cd07034">
    <property type="entry name" value="TPP_PYR_PFOR_IOR-alpha_like"/>
    <property type="match status" value="1"/>
</dbReference>
<dbReference type="EMBL" id="JAVRFL010000017">
    <property type="protein sequence ID" value="MDT0530553.1"/>
    <property type="molecule type" value="Genomic_DNA"/>
</dbReference>
<dbReference type="Pfam" id="PF17147">
    <property type="entry name" value="PFOR_II"/>
    <property type="match status" value="1"/>
</dbReference>
<evidence type="ECO:0000259" key="3">
    <source>
        <dbReference type="Pfam" id="PF17147"/>
    </source>
</evidence>
<proteinExistence type="predicted"/>
<evidence type="ECO:0000259" key="2">
    <source>
        <dbReference type="Pfam" id="PF01855"/>
    </source>
</evidence>
<dbReference type="InterPro" id="IPR052368">
    <property type="entry name" value="2-oxoacid_oxidoreductase"/>
</dbReference>
<dbReference type="RefSeq" id="WP_311412539.1">
    <property type="nucleotide sequence ID" value="NZ_JAVRFL010000017.1"/>
</dbReference>
<evidence type="ECO:0000313" key="5">
    <source>
        <dbReference type="Proteomes" id="UP001180973"/>
    </source>
</evidence>
<dbReference type="PANTHER" id="PTHR43088">
    <property type="entry name" value="SUBUNIT OF PYRUVATE:FLAVODOXIN OXIDOREDUCTASE-RELATED"/>
    <property type="match status" value="1"/>
</dbReference>
<dbReference type="Proteomes" id="UP001180973">
    <property type="component" value="Unassembled WGS sequence"/>
</dbReference>
<dbReference type="Gene3D" id="3.40.50.970">
    <property type="match status" value="1"/>
</dbReference>
<dbReference type="InterPro" id="IPR033412">
    <property type="entry name" value="PFOR_II"/>
</dbReference>
<dbReference type="InterPro" id="IPR029061">
    <property type="entry name" value="THDP-binding"/>
</dbReference>
<evidence type="ECO:0008006" key="6">
    <source>
        <dbReference type="Google" id="ProtNLM"/>
    </source>
</evidence>
<gene>
    <name evidence="4" type="ORF">RM555_16290</name>
</gene>
<reference evidence="4" key="1">
    <citation type="submission" date="2023-09" db="EMBL/GenBank/DDBJ databases">
        <title>30 novel species of actinomycetes from the DSMZ collection.</title>
        <authorList>
            <person name="Nouioui I."/>
        </authorList>
    </citation>
    <scope>NUCLEOTIDE SEQUENCE</scope>
    <source>
        <strain evidence="4">DSM 115977</strain>
    </source>
</reference>
<keyword evidence="5" id="KW-1185">Reference proteome</keyword>
<dbReference type="InterPro" id="IPR002880">
    <property type="entry name" value="Pyrv_Fd/Flavodoxin_OxRdtase_N"/>
</dbReference>
<sequence>MTRELLEGSAAIAAAAITAGCRFFAGYPMSPFTGLLESMSRELPSVGGVCVNAESEIEGANMVLGAAAAGTRSATGSCGQGIALMQETIAEAALNETPFVVFNMARNQQDYFQCTRGGGWGDYRTITLAPKDVTEAVEHTQLLFHLAELHRAPVILYGDPLIAQTRISVTVAPRDYGPLPARDWVLDGTGGGTGRSRQVWTWAMGKATDPGPGPDRHWRAVADKFDAIAGVEARFEQAYVDDAETVVVAFGTAALFVEYVVEELRAEGHRIGWFRPVSLWPFPGEALAAATTGARRVLVFELNAGQMLDDVRIHAADRSVVRFIGGVSIAESGLAYGDLMDAPVIRDRILAALTGGVPA</sequence>
<dbReference type="PROSITE" id="PS51257">
    <property type="entry name" value="PROKAR_LIPOPROTEIN"/>
    <property type="match status" value="1"/>
</dbReference>